<gene>
    <name evidence="1" type="ORF">GLYMA_01G042200</name>
</gene>
<dbReference type="EnsemblPlants" id="KRH74768">
    <property type="protein sequence ID" value="KRH74768"/>
    <property type="gene ID" value="GLYMA_01G042200"/>
</dbReference>
<evidence type="ECO:0000313" key="3">
    <source>
        <dbReference type="Proteomes" id="UP000008827"/>
    </source>
</evidence>
<organism evidence="1">
    <name type="scientific">Glycine max</name>
    <name type="common">Soybean</name>
    <name type="synonym">Glycine hispida</name>
    <dbReference type="NCBI Taxonomy" id="3847"/>
    <lineage>
        <taxon>Eukaryota</taxon>
        <taxon>Viridiplantae</taxon>
        <taxon>Streptophyta</taxon>
        <taxon>Embryophyta</taxon>
        <taxon>Tracheophyta</taxon>
        <taxon>Spermatophyta</taxon>
        <taxon>Magnoliopsida</taxon>
        <taxon>eudicotyledons</taxon>
        <taxon>Gunneridae</taxon>
        <taxon>Pentapetalae</taxon>
        <taxon>rosids</taxon>
        <taxon>fabids</taxon>
        <taxon>Fabales</taxon>
        <taxon>Fabaceae</taxon>
        <taxon>Papilionoideae</taxon>
        <taxon>50 kb inversion clade</taxon>
        <taxon>NPAAA clade</taxon>
        <taxon>indigoferoid/millettioid clade</taxon>
        <taxon>Phaseoleae</taxon>
        <taxon>Glycine</taxon>
        <taxon>Glycine subgen. Soja</taxon>
    </lineage>
</organism>
<proteinExistence type="predicted"/>
<accession>A0A0R0L6A8</accession>
<dbReference type="AlphaFoldDB" id="A0A0R0L6A8"/>
<reference evidence="2" key="2">
    <citation type="submission" date="2018-02" db="UniProtKB">
        <authorList>
            <consortium name="EnsemblPlants"/>
        </authorList>
    </citation>
    <scope>IDENTIFICATION</scope>
    <source>
        <strain evidence="2">Williams 82</strain>
    </source>
</reference>
<dbReference type="Gramene" id="KRH74768">
    <property type="protein sequence ID" value="KRH74768"/>
    <property type="gene ID" value="GLYMA_01G042200"/>
</dbReference>
<evidence type="ECO:0000313" key="1">
    <source>
        <dbReference type="EMBL" id="KRH74768.1"/>
    </source>
</evidence>
<dbReference type="InParanoid" id="A0A0R0L6A8"/>
<reference evidence="1" key="3">
    <citation type="submission" date="2018-07" db="EMBL/GenBank/DDBJ databases">
        <title>WGS assembly of Glycine max.</title>
        <authorList>
            <person name="Schmutz J."/>
            <person name="Cannon S."/>
            <person name="Schlueter J."/>
            <person name="Ma J."/>
            <person name="Mitros T."/>
            <person name="Nelson W."/>
            <person name="Hyten D."/>
            <person name="Song Q."/>
            <person name="Thelen J."/>
            <person name="Cheng J."/>
            <person name="Xu D."/>
            <person name="Hellsten U."/>
            <person name="May G."/>
            <person name="Yu Y."/>
            <person name="Sakurai T."/>
            <person name="Umezawa T."/>
            <person name="Bhattacharyya M."/>
            <person name="Sandhu D."/>
            <person name="Valliyodan B."/>
            <person name="Lindquist E."/>
            <person name="Peto M."/>
            <person name="Grant D."/>
            <person name="Shu S."/>
            <person name="Goodstein D."/>
            <person name="Barry K."/>
            <person name="Futrell-Griggs M."/>
            <person name="Abernathy B."/>
            <person name="Du J."/>
            <person name="Tian Z."/>
            <person name="Zhu L."/>
            <person name="Gill N."/>
            <person name="Joshi T."/>
            <person name="Libault M."/>
            <person name="Sethuraman A."/>
            <person name="Zhang X."/>
            <person name="Shinozaki K."/>
            <person name="Nguyen H."/>
            <person name="Wing R."/>
            <person name="Cregan P."/>
            <person name="Specht J."/>
            <person name="Grimwood J."/>
            <person name="Rokhsar D."/>
            <person name="Stacey G."/>
            <person name="Shoemaker R."/>
            <person name="Jackson S."/>
        </authorList>
    </citation>
    <scope>NUCLEOTIDE SEQUENCE</scope>
    <source>
        <tissue evidence="1">Callus</tissue>
    </source>
</reference>
<protein>
    <submittedName>
        <fullName evidence="1 2">Uncharacterized protein</fullName>
    </submittedName>
</protein>
<sequence>MRVAEDSVFGVVEEDGVAVGEDEEVAVGEEVQERVKIVLLAAVGVAGEFQEPEEPKQRRRSSRRR</sequence>
<dbReference type="EMBL" id="CM000834">
    <property type="protein sequence ID" value="KRH74768.1"/>
    <property type="molecule type" value="Genomic_DNA"/>
</dbReference>
<reference evidence="1 2" key="1">
    <citation type="journal article" date="2010" name="Nature">
        <title>Genome sequence of the palaeopolyploid soybean.</title>
        <authorList>
            <person name="Schmutz J."/>
            <person name="Cannon S.B."/>
            <person name="Schlueter J."/>
            <person name="Ma J."/>
            <person name="Mitros T."/>
            <person name="Nelson W."/>
            <person name="Hyten D.L."/>
            <person name="Song Q."/>
            <person name="Thelen J.J."/>
            <person name="Cheng J."/>
            <person name="Xu D."/>
            <person name="Hellsten U."/>
            <person name="May G.D."/>
            <person name="Yu Y."/>
            <person name="Sakurai T."/>
            <person name="Umezawa T."/>
            <person name="Bhattacharyya M.K."/>
            <person name="Sandhu D."/>
            <person name="Valliyodan B."/>
            <person name="Lindquist E."/>
            <person name="Peto M."/>
            <person name="Grant D."/>
            <person name="Shu S."/>
            <person name="Goodstein D."/>
            <person name="Barry K."/>
            <person name="Futrell-Griggs M."/>
            <person name="Abernathy B."/>
            <person name="Du J."/>
            <person name="Tian Z."/>
            <person name="Zhu L."/>
            <person name="Gill N."/>
            <person name="Joshi T."/>
            <person name="Libault M."/>
            <person name="Sethuraman A."/>
            <person name="Zhang X.-C."/>
            <person name="Shinozaki K."/>
            <person name="Nguyen H.T."/>
            <person name="Wing R.A."/>
            <person name="Cregan P."/>
            <person name="Specht J."/>
            <person name="Grimwood J."/>
            <person name="Rokhsar D."/>
            <person name="Stacey G."/>
            <person name="Shoemaker R.C."/>
            <person name="Jackson S.A."/>
        </authorList>
    </citation>
    <scope>NUCLEOTIDE SEQUENCE [LARGE SCALE GENOMIC DNA]</scope>
    <source>
        <strain evidence="2">cv. Williams 82</strain>
        <tissue evidence="1">Callus</tissue>
    </source>
</reference>
<name>A0A0R0L6A8_SOYBN</name>
<dbReference type="Proteomes" id="UP000008827">
    <property type="component" value="Chromosome 1"/>
</dbReference>
<evidence type="ECO:0000313" key="2">
    <source>
        <dbReference type="EnsemblPlants" id="KRH74768"/>
    </source>
</evidence>
<keyword evidence="3" id="KW-1185">Reference proteome</keyword>